<dbReference type="KEGG" id="vg:37845497"/>
<name>A0A347UYC6_9CAUD</name>
<accession>A0A347UYC6</accession>
<keyword evidence="2" id="KW-1185">Reference proteome</keyword>
<protein>
    <submittedName>
        <fullName evidence="1">Uncharacterized protein</fullName>
    </submittedName>
</protein>
<evidence type="ECO:0000313" key="1">
    <source>
        <dbReference type="EMBL" id="AXY05369.1"/>
    </source>
</evidence>
<proteinExistence type="predicted"/>
<sequence>MNKFLEERKEDLLIQQKEQAQTLLHYIEENKEPDQTIIQRQTNRLNRLSAQIYEIKMIQRKLKRI</sequence>
<organism evidence="1 2">
    <name type="scientific">Enterococcus phage EFDG1</name>
    <dbReference type="NCBI Taxonomy" id="1597976"/>
    <lineage>
        <taxon>Viruses</taxon>
        <taxon>Duplodnaviria</taxon>
        <taxon>Heunggongvirae</taxon>
        <taxon>Uroviricota</taxon>
        <taxon>Caudoviricetes</taxon>
        <taxon>Herelleviridae</taxon>
        <taxon>Brockvirinae</taxon>
        <taxon>Schiekvirus</taxon>
        <taxon>Schiekvirus EFDG1</taxon>
    </lineage>
</organism>
<dbReference type="Proteomes" id="UP000032402">
    <property type="component" value="Segment"/>
</dbReference>
<dbReference type="EMBL" id="KP339049">
    <property type="protein sequence ID" value="AXY05369.1"/>
    <property type="molecule type" value="Genomic_DNA"/>
</dbReference>
<dbReference type="GeneID" id="37845497"/>
<dbReference type="RefSeq" id="YP_009513886.1">
    <property type="nucleotide sequence ID" value="NC_029009.1"/>
</dbReference>
<reference evidence="1 2" key="1">
    <citation type="journal article" date="2015" name="Appl. Environ. Microbiol.">
        <title>Targeting Enterococcus faecalis Biofilms with Phage Therapy.</title>
        <authorList>
            <person name="Khalifa L."/>
            <person name="Brosh Y."/>
            <person name="Gelman D."/>
            <person name="Coppenhagen-Glazer S."/>
            <person name="Beyth S."/>
            <person name="Poradosu-Cohen R."/>
            <person name="Que Y.A."/>
            <person name="Beyth N."/>
            <person name="Hazan R."/>
        </authorList>
    </citation>
    <scope>NUCLEOTIDE SEQUENCE [LARGE SCALE GENOMIC DNA]</scope>
</reference>
<evidence type="ECO:0000313" key="2">
    <source>
        <dbReference type="Proteomes" id="UP000032402"/>
    </source>
</evidence>